<proteinExistence type="predicted"/>
<dbReference type="VEuPathDB" id="ToxoDB:ETH_00016195"/>
<dbReference type="AlphaFoldDB" id="U6L649"/>
<protein>
    <submittedName>
        <fullName evidence="1">Uncharacterized protein</fullName>
    </submittedName>
</protein>
<dbReference type="RefSeq" id="XP_013234798.1">
    <property type="nucleotide sequence ID" value="XM_013379344.1"/>
</dbReference>
<reference evidence="1" key="1">
    <citation type="submission" date="2013-10" db="EMBL/GenBank/DDBJ databases">
        <title>Genomic analysis of the causative agents of coccidiosis in chickens.</title>
        <authorList>
            <person name="Reid A.J."/>
            <person name="Blake D."/>
            <person name="Billington K."/>
            <person name="Browne H."/>
            <person name="Dunn M."/>
            <person name="Hung S."/>
            <person name="Kawahara F."/>
            <person name="Miranda-Saavedra D."/>
            <person name="Mourier T."/>
            <person name="Nagra H."/>
            <person name="Otto T.D."/>
            <person name="Rawlings N."/>
            <person name="Sanchez A."/>
            <person name="Sanders M."/>
            <person name="Subramaniam C."/>
            <person name="Tay Y."/>
            <person name="Dear P."/>
            <person name="Doerig C."/>
            <person name="Gruber A."/>
            <person name="Parkinson J."/>
            <person name="Shirley M."/>
            <person name="Wan K.L."/>
            <person name="Berriman M."/>
            <person name="Tomley F."/>
            <person name="Pain A."/>
        </authorList>
    </citation>
    <scope>NUCLEOTIDE SEQUENCE [LARGE SCALE GENOMIC DNA]</scope>
    <source>
        <strain evidence="1">Houghton</strain>
    </source>
</reference>
<sequence length="132" mass="14597">GELLRWGGFSLETKEQKGFHKLKTIEFDRKGNLWALNAASELAVWSEEEKDWDIKEIPGALRPVDFAFDTRNRLWVLGAEGNLLLLSGSKWINFGFVGCLKLKDISFKAAAAAAAAAQQSPKAAEAEEESDD</sequence>
<accession>U6L649</accession>
<name>U6L649_EIMTE</name>
<dbReference type="VEuPathDB" id="ToxoDB:ETH2_0317400"/>
<keyword evidence="2" id="KW-1185">Reference proteome</keyword>
<dbReference type="Proteomes" id="UP000030747">
    <property type="component" value="Unassembled WGS sequence"/>
</dbReference>
<gene>
    <name evidence="1" type="ORF">ETH_00016195</name>
</gene>
<feature type="non-terminal residue" evidence="1">
    <location>
        <position position="1"/>
    </location>
</feature>
<dbReference type="SUPFAM" id="SSF63829">
    <property type="entry name" value="Calcium-dependent phosphotriesterase"/>
    <property type="match status" value="1"/>
</dbReference>
<dbReference type="EMBL" id="HG676499">
    <property type="protein sequence ID" value="CDJ44049.1"/>
    <property type="molecule type" value="Genomic_DNA"/>
</dbReference>
<evidence type="ECO:0000313" key="1">
    <source>
        <dbReference type="EMBL" id="CDJ44049.1"/>
    </source>
</evidence>
<organism evidence="1 2">
    <name type="scientific">Eimeria tenella</name>
    <name type="common">Coccidian parasite</name>
    <dbReference type="NCBI Taxonomy" id="5802"/>
    <lineage>
        <taxon>Eukaryota</taxon>
        <taxon>Sar</taxon>
        <taxon>Alveolata</taxon>
        <taxon>Apicomplexa</taxon>
        <taxon>Conoidasida</taxon>
        <taxon>Coccidia</taxon>
        <taxon>Eucoccidiorida</taxon>
        <taxon>Eimeriorina</taxon>
        <taxon>Eimeriidae</taxon>
        <taxon>Eimeria</taxon>
    </lineage>
</organism>
<reference evidence="1" key="2">
    <citation type="submission" date="2013-10" db="EMBL/GenBank/DDBJ databases">
        <authorList>
            <person name="Aslett M."/>
        </authorList>
    </citation>
    <scope>NUCLEOTIDE SEQUENCE [LARGE SCALE GENOMIC DNA]</scope>
    <source>
        <strain evidence="1">Houghton</strain>
    </source>
</reference>
<dbReference type="OrthoDB" id="331876at2759"/>
<dbReference type="GeneID" id="25252393"/>
<evidence type="ECO:0000313" key="2">
    <source>
        <dbReference type="Proteomes" id="UP000030747"/>
    </source>
</evidence>